<organism evidence="2 3">
    <name type="scientific">Eleginops maclovinus</name>
    <name type="common">Patagonian blennie</name>
    <name type="synonym">Eleginus maclovinus</name>
    <dbReference type="NCBI Taxonomy" id="56733"/>
    <lineage>
        <taxon>Eukaryota</taxon>
        <taxon>Metazoa</taxon>
        <taxon>Chordata</taxon>
        <taxon>Craniata</taxon>
        <taxon>Vertebrata</taxon>
        <taxon>Euteleostomi</taxon>
        <taxon>Actinopterygii</taxon>
        <taxon>Neopterygii</taxon>
        <taxon>Teleostei</taxon>
        <taxon>Neoteleostei</taxon>
        <taxon>Acanthomorphata</taxon>
        <taxon>Eupercaria</taxon>
        <taxon>Perciformes</taxon>
        <taxon>Notothenioidei</taxon>
        <taxon>Eleginopidae</taxon>
        <taxon>Eleginops</taxon>
    </lineage>
</organism>
<feature type="region of interest" description="Disordered" evidence="1">
    <location>
        <begin position="55"/>
        <end position="82"/>
    </location>
</feature>
<dbReference type="Proteomes" id="UP001346869">
    <property type="component" value="Unassembled WGS sequence"/>
</dbReference>
<comment type="caution">
    <text evidence="2">The sequence shown here is derived from an EMBL/GenBank/DDBJ whole genome shotgun (WGS) entry which is preliminary data.</text>
</comment>
<gene>
    <name evidence="2" type="ORF">PBY51_000171</name>
</gene>
<evidence type="ECO:0000313" key="2">
    <source>
        <dbReference type="EMBL" id="KAK5863116.1"/>
    </source>
</evidence>
<sequence length="82" mass="8609">MAPLINHYELTCINYIRRGSVNEFVLIGVVPAQQPPLSRPRPALARSLTLYPSPSSQAFTVGKRGARKPGGDGDGAGGCTAS</sequence>
<reference evidence="2 3" key="1">
    <citation type="journal article" date="2023" name="Genes (Basel)">
        <title>Chromosome-Level Genome Assembly and Circadian Gene Repertoire of the Patagonia Blennie Eleginops maclovinus-The Closest Ancestral Proxy of Antarctic Cryonotothenioids.</title>
        <authorList>
            <person name="Cheng C.C."/>
            <person name="Rivera-Colon A.G."/>
            <person name="Minhas B.F."/>
            <person name="Wilson L."/>
            <person name="Rayamajhi N."/>
            <person name="Vargas-Chacoff L."/>
            <person name="Catchen J.M."/>
        </authorList>
    </citation>
    <scope>NUCLEOTIDE SEQUENCE [LARGE SCALE GENOMIC DNA]</scope>
    <source>
        <strain evidence="2">JMC-PN-2008</strain>
    </source>
</reference>
<accession>A0AAN7XF10</accession>
<keyword evidence="3" id="KW-1185">Reference proteome</keyword>
<dbReference type="EMBL" id="JAUZQC010000011">
    <property type="protein sequence ID" value="KAK5863116.1"/>
    <property type="molecule type" value="Genomic_DNA"/>
</dbReference>
<name>A0AAN7XF10_ELEMC</name>
<dbReference type="AlphaFoldDB" id="A0AAN7XF10"/>
<reference evidence="2 3" key="2">
    <citation type="journal article" date="2023" name="Mol. Biol. Evol.">
        <title>Genomics of Secondarily Temperate Adaptation in the Only Non-Antarctic Icefish.</title>
        <authorList>
            <person name="Rivera-Colon A.G."/>
            <person name="Rayamajhi N."/>
            <person name="Minhas B.F."/>
            <person name="Madrigal G."/>
            <person name="Bilyk K.T."/>
            <person name="Yoon V."/>
            <person name="Hune M."/>
            <person name="Gregory S."/>
            <person name="Cheng C.H.C."/>
            <person name="Catchen J.M."/>
        </authorList>
    </citation>
    <scope>NUCLEOTIDE SEQUENCE [LARGE SCALE GENOMIC DNA]</scope>
    <source>
        <strain evidence="2">JMC-PN-2008</strain>
    </source>
</reference>
<protein>
    <submittedName>
        <fullName evidence="2">Uncharacterized protein</fullName>
    </submittedName>
</protein>
<feature type="compositionally biased region" description="Gly residues" evidence="1">
    <location>
        <begin position="72"/>
        <end position="82"/>
    </location>
</feature>
<proteinExistence type="predicted"/>
<evidence type="ECO:0000256" key="1">
    <source>
        <dbReference type="SAM" id="MobiDB-lite"/>
    </source>
</evidence>
<evidence type="ECO:0000313" key="3">
    <source>
        <dbReference type="Proteomes" id="UP001346869"/>
    </source>
</evidence>